<dbReference type="EMBL" id="VNJK01000002">
    <property type="protein sequence ID" value="TVX89697.1"/>
    <property type="molecule type" value="Genomic_DNA"/>
</dbReference>
<proteinExistence type="predicted"/>
<dbReference type="InterPro" id="IPR050491">
    <property type="entry name" value="AmpC-like"/>
</dbReference>
<dbReference type="InterPro" id="IPR001466">
    <property type="entry name" value="Beta-lactam-related"/>
</dbReference>
<evidence type="ECO:0000256" key="1">
    <source>
        <dbReference type="ARBA" id="ARBA00004370"/>
    </source>
</evidence>
<evidence type="ECO:0000259" key="3">
    <source>
        <dbReference type="Pfam" id="PF00144"/>
    </source>
</evidence>
<evidence type="ECO:0000313" key="4">
    <source>
        <dbReference type="EMBL" id="TVX89697.1"/>
    </source>
</evidence>
<organism evidence="4 5">
    <name type="scientific">Paenibacillus agilis</name>
    <dbReference type="NCBI Taxonomy" id="3020863"/>
    <lineage>
        <taxon>Bacteria</taxon>
        <taxon>Bacillati</taxon>
        <taxon>Bacillota</taxon>
        <taxon>Bacilli</taxon>
        <taxon>Bacillales</taxon>
        <taxon>Paenibacillaceae</taxon>
        <taxon>Paenibacillus</taxon>
    </lineage>
</organism>
<keyword evidence="4" id="KW-0378">Hydrolase</keyword>
<sequence length="341" mass="38459">MNMSMNNLLERIEAAQTKLNFSGAVFVKQGDSILAHRSYGYANRSDEIPNKMDTRFGIASGCKIFTAIAIAQLVEQGKLSFDTTLKECLQVSFPHFDDNITVHHLLTHTSGVPDYFDEEEMDDFEQLWITTPMYHVRRLHDFLPLFQHKPMKFPVGSRFHYNNTGFILLGLIVEQASGMSFSDYVQKNIFDKAGMVDSGYFESDRLPARTALGYIDLPDGGWRTNIYALPAKGGSDGGAYVTAADMARLWDALMNHQLLSKETTDLLLREHTEAEKNFSYGYGVWLQKNAEGSLYYVLMGYDPGVNFRTAFYPERSLSIVVCSNQSGGAYEMLSTIEDGWD</sequence>
<reference evidence="4 5" key="1">
    <citation type="submission" date="2019-07" db="EMBL/GenBank/DDBJ databases">
        <authorList>
            <person name="Kim J."/>
        </authorList>
    </citation>
    <scope>NUCLEOTIDE SEQUENCE [LARGE SCALE GENOMIC DNA]</scope>
    <source>
        <strain evidence="4 5">N4</strain>
    </source>
</reference>
<evidence type="ECO:0000313" key="5">
    <source>
        <dbReference type="Proteomes" id="UP000318102"/>
    </source>
</evidence>
<dbReference type="GO" id="GO:0016787">
    <property type="term" value="F:hydrolase activity"/>
    <property type="evidence" value="ECO:0007669"/>
    <property type="project" value="UniProtKB-KW"/>
</dbReference>
<protein>
    <submittedName>
        <fullName evidence="4">Serine hydrolase</fullName>
    </submittedName>
</protein>
<dbReference type="PANTHER" id="PTHR46825">
    <property type="entry name" value="D-ALANYL-D-ALANINE-CARBOXYPEPTIDASE/ENDOPEPTIDASE AMPH"/>
    <property type="match status" value="1"/>
</dbReference>
<dbReference type="AlphaFoldDB" id="A0A559IPY0"/>
<dbReference type="Pfam" id="PF00144">
    <property type="entry name" value="Beta-lactamase"/>
    <property type="match status" value="1"/>
</dbReference>
<gene>
    <name evidence="4" type="ORF">FPZ44_18220</name>
</gene>
<comment type="subcellular location">
    <subcellularLocation>
        <location evidence="1">Membrane</location>
    </subcellularLocation>
</comment>
<accession>A0A559IPY0</accession>
<dbReference type="RefSeq" id="WP_144992432.1">
    <property type="nucleotide sequence ID" value="NZ_VNJK01000002.1"/>
</dbReference>
<feature type="domain" description="Beta-lactamase-related" evidence="3">
    <location>
        <begin position="22"/>
        <end position="328"/>
    </location>
</feature>
<dbReference type="Proteomes" id="UP000318102">
    <property type="component" value="Unassembled WGS sequence"/>
</dbReference>
<keyword evidence="5" id="KW-1185">Reference proteome</keyword>
<keyword evidence="2" id="KW-0472">Membrane</keyword>
<dbReference type="PANTHER" id="PTHR46825:SF11">
    <property type="entry name" value="PENICILLIN-BINDING PROTEIN 4"/>
    <property type="match status" value="1"/>
</dbReference>
<dbReference type="Gene3D" id="3.40.710.10">
    <property type="entry name" value="DD-peptidase/beta-lactamase superfamily"/>
    <property type="match status" value="1"/>
</dbReference>
<evidence type="ECO:0000256" key="2">
    <source>
        <dbReference type="ARBA" id="ARBA00023136"/>
    </source>
</evidence>
<name>A0A559IPY0_9BACL</name>
<dbReference type="SUPFAM" id="SSF56601">
    <property type="entry name" value="beta-lactamase/transpeptidase-like"/>
    <property type="match status" value="1"/>
</dbReference>
<comment type="caution">
    <text evidence="4">The sequence shown here is derived from an EMBL/GenBank/DDBJ whole genome shotgun (WGS) entry which is preliminary data.</text>
</comment>
<dbReference type="InterPro" id="IPR012338">
    <property type="entry name" value="Beta-lactam/transpept-like"/>
</dbReference>
<dbReference type="GO" id="GO:0016020">
    <property type="term" value="C:membrane"/>
    <property type="evidence" value="ECO:0007669"/>
    <property type="project" value="UniProtKB-SubCell"/>
</dbReference>
<dbReference type="OrthoDB" id="9803467at2"/>